<dbReference type="InterPro" id="IPR014721">
    <property type="entry name" value="Ribsml_uS5_D2-typ_fold_subgr"/>
</dbReference>
<comment type="catalytic activity">
    <reaction evidence="7">
        <text>Endonucleolytic cleavage of RNA, removing 5'-extranucleotides from tRNA precursor.</text>
        <dbReference type="EC" id="3.1.26.5"/>
    </reaction>
</comment>
<feature type="compositionally biased region" description="Low complexity" evidence="9">
    <location>
        <begin position="47"/>
        <end position="57"/>
    </location>
</feature>
<dbReference type="Gene3D" id="3.30.230.10">
    <property type="match status" value="1"/>
</dbReference>
<comment type="subunit">
    <text evidence="7">Consists of a catalytic RNA component (M1 or rnpB) and a protein subunit.</text>
</comment>
<comment type="similarity">
    <text evidence="7">Belongs to the RnpA family.</text>
</comment>
<proteinExistence type="inferred from homology"/>
<dbReference type="InterPro" id="IPR020539">
    <property type="entry name" value="RNase_P_CS"/>
</dbReference>
<reference evidence="10 11" key="1">
    <citation type="journal article" date="2018" name="Nat. Biotechnol.">
        <title>A standardized bacterial taxonomy based on genome phylogeny substantially revises the tree of life.</title>
        <authorList>
            <person name="Parks D.H."/>
            <person name="Chuvochina M."/>
            <person name="Waite D.W."/>
            <person name="Rinke C."/>
            <person name="Skarshewski A."/>
            <person name="Chaumeil P.A."/>
            <person name="Hugenholtz P."/>
        </authorList>
    </citation>
    <scope>NUCLEOTIDE SEQUENCE [LARGE SCALE GENOMIC DNA]</scope>
    <source>
        <strain evidence="10">UBA8733</strain>
    </source>
</reference>
<protein>
    <recommendedName>
        <fullName evidence="7 8">Ribonuclease P protein component</fullName>
        <shortName evidence="7">RNase P protein</shortName>
        <shortName evidence="7">RNaseP protein</shortName>
        <ecNumber evidence="7 8">3.1.26.5</ecNumber>
    </recommendedName>
    <alternativeName>
        <fullName evidence="7">Protein C5</fullName>
    </alternativeName>
</protein>
<dbReference type="GO" id="GO:0000049">
    <property type="term" value="F:tRNA binding"/>
    <property type="evidence" value="ECO:0007669"/>
    <property type="project" value="UniProtKB-UniRule"/>
</dbReference>
<organism evidence="10 11">
    <name type="scientific">Hyphomonas adhaerens</name>
    <dbReference type="NCBI Taxonomy" id="81029"/>
    <lineage>
        <taxon>Bacteria</taxon>
        <taxon>Pseudomonadati</taxon>
        <taxon>Pseudomonadota</taxon>
        <taxon>Alphaproteobacteria</taxon>
        <taxon>Hyphomonadales</taxon>
        <taxon>Hyphomonadaceae</taxon>
        <taxon>Hyphomonas</taxon>
    </lineage>
</organism>
<keyword evidence="5 7" id="KW-0378">Hydrolase</keyword>
<evidence type="ECO:0000256" key="5">
    <source>
        <dbReference type="ARBA" id="ARBA00022801"/>
    </source>
</evidence>
<dbReference type="RefSeq" id="WP_272993007.1">
    <property type="nucleotide sequence ID" value="NZ_CAJQMV010000133.1"/>
</dbReference>
<evidence type="ECO:0000313" key="10">
    <source>
        <dbReference type="EMBL" id="HAE29223.1"/>
    </source>
</evidence>
<feature type="region of interest" description="Disordered" evidence="9">
    <location>
        <begin position="38"/>
        <end position="57"/>
    </location>
</feature>
<keyword evidence="6 7" id="KW-0694">RNA-binding</keyword>
<dbReference type="GO" id="GO:0004526">
    <property type="term" value="F:ribonuclease P activity"/>
    <property type="evidence" value="ECO:0007669"/>
    <property type="project" value="UniProtKB-UniRule"/>
</dbReference>
<evidence type="ECO:0000256" key="9">
    <source>
        <dbReference type="SAM" id="MobiDB-lite"/>
    </source>
</evidence>
<dbReference type="PANTHER" id="PTHR33992:SF1">
    <property type="entry name" value="RIBONUCLEASE P PROTEIN COMPONENT"/>
    <property type="match status" value="1"/>
</dbReference>
<dbReference type="PANTHER" id="PTHR33992">
    <property type="entry name" value="RIBONUCLEASE P PROTEIN COMPONENT"/>
    <property type="match status" value="1"/>
</dbReference>
<evidence type="ECO:0000256" key="2">
    <source>
        <dbReference type="ARBA" id="ARBA00022694"/>
    </source>
</evidence>
<dbReference type="GO" id="GO:0030677">
    <property type="term" value="C:ribonuclease P complex"/>
    <property type="evidence" value="ECO:0007669"/>
    <property type="project" value="TreeGrafter"/>
</dbReference>
<comment type="caution">
    <text evidence="10">The sequence shown here is derived from an EMBL/GenBank/DDBJ whole genome shotgun (WGS) entry which is preliminary data.</text>
</comment>
<evidence type="ECO:0000256" key="3">
    <source>
        <dbReference type="ARBA" id="ARBA00022722"/>
    </source>
</evidence>
<keyword evidence="2 7" id="KW-0819">tRNA processing</keyword>
<dbReference type="NCBIfam" id="TIGR00188">
    <property type="entry name" value="rnpA"/>
    <property type="match status" value="1"/>
</dbReference>
<dbReference type="EC" id="3.1.26.5" evidence="7 8"/>
<dbReference type="AlphaFoldDB" id="A0A3B9H3F6"/>
<name>A0A3B9H3F6_9PROT</name>
<dbReference type="Proteomes" id="UP000259610">
    <property type="component" value="Unassembled WGS sequence"/>
</dbReference>
<gene>
    <name evidence="7 10" type="primary">rnpA</name>
    <name evidence="10" type="ORF">DCG58_18835</name>
</gene>
<evidence type="ECO:0000256" key="8">
    <source>
        <dbReference type="NCBIfam" id="TIGR00188"/>
    </source>
</evidence>
<sequence>MTADTEKTLIEVVRLRVRPQFIFVRGGRAERRKSLVVQARKRKGQRTGEAAAPHAGAGFTATKKIGNAVIRNRAKRRLREAARQLLPRLGQPGWDYVFIARQDTADIGWPGLLDDMESALISLAAD</sequence>
<evidence type="ECO:0000256" key="4">
    <source>
        <dbReference type="ARBA" id="ARBA00022759"/>
    </source>
</evidence>
<evidence type="ECO:0000256" key="6">
    <source>
        <dbReference type="ARBA" id="ARBA00022884"/>
    </source>
</evidence>
<dbReference type="PROSITE" id="PS00648">
    <property type="entry name" value="RIBONUCLEASE_P"/>
    <property type="match status" value="1"/>
</dbReference>
<dbReference type="SUPFAM" id="SSF54211">
    <property type="entry name" value="Ribosomal protein S5 domain 2-like"/>
    <property type="match status" value="1"/>
</dbReference>
<keyword evidence="3 7" id="KW-0540">Nuclease</keyword>
<dbReference type="HAMAP" id="MF_00227">
    <property type="entry name" value="RNase_P"/>
    <property type="match status" value="1"/>
</dbReference>
<evidence type="ECO:0000256" key="7">
    <source>
        <dbReference type="HAMAP-Rule" id="MF_00227"/>
    </source>
</evidence>
<dbReference type="Pfam" id="PF00825">
    <property type="entry name" value="Ribonuclease_P"/>
    <property type="match status" value="1"/>
</dbReference>
<dbReference type="InterPro" id="IPR020568">
    <property type="entry name" value="Ribosomal_Su5_D2-typ_SF"/>
</dbReference>
<comment type="function">
    <text evidence="1 7">RNaseP catalyzes the removal of the 5'-leader sequence from pre-tRNA to produce the mature 5'-terminus. It can also cleave other RNA substrates such as 4.5S RNA. The protein component plays an auxiliary but essential role in vivo by binding to the 5'-leader sequence and broadening the substrate specificity of the ribozyme.</text>
</comment>
<dbReference type="InterPro" id="IPR000100">
    <property type="entry name" value="RNase_P"/>
</dbReference>
<dbReference type="GO" id="GO:0001682">
    <property type="term" value="P:tRNA 5'-leader removal"/>
    <property type="evidence" value="ECO:0007669"/>
    <property type="project" value="UniProtKB-UniRule"/>
</dbReference>
<accession>A0A3B9H3F6</accession>
<dbReference type="EMBL" id="DMAN01000428">
    <property type="protein sequence ID" value="HAE29223.1"/>
    <property type="molecule type" value="Genomic_DNA"/>
</dbReference>
<keyword evidence="4 7" id="KW-0255">Endonuclease</keyword>
<evidence type="ECO:0000313" key="11">
    <source>
        <dbReference type="Proteomes" id="UP000259610"/>
    </source>
</evidence>
<evidence type="ECO:0000256" key="1">
    <source>
        <dbReference type="ARBA" id="ARBA00002663"/>
    </source>
</evidence>
<dbReference type="GO" id="GO:0042781">
    <property type="term" value="F:3'-tRNA processing endoribonuclease activity"/>
    <property type="evidence" value="ECO:0007669"/>
    <property type="project" value="TreeGrafter"/>
</dbReference>